<comment type="caution">
    <text evidence="1">The sequence shown here is derived from an EMBL/GenBank/DDBJ whole genome shotgun (WGS) entry which is preliminary data.</text>
</comment>
<proteinExistence type="predicted"/>
<dbReference type="EMBL" id="JBFDAA010000005">
    <property type="protein sequence ID" value="KAL1132059.1"/>
    <property type="molecule type" value="Genomic_DNA"/>
</dbReference>
<keyword evidence="2" id="KW-1185">Reference proteome</keyword>
<evidence type="ECO:0000313" key="1">
    <source>
        <dbReference type="EMBL" id="KAL1132059.1"/>
    </source>
</evidence>
<sequence>MAPCSGSDDYHCKGQGVIARHVNVYMYHTTFTYLIGARALLGSWLLSDRVLLPITTRLLTSTTVPYPPFKRMQTILSIQADNTDNEQLAGAAEELPSPLTVSGCGAVPDCAVVWPFLGRAEIEAPVSTRKLVPKLRFLRNRRHCWLWATDPDMSATCKNLPSVWFEAEGLLFLGLLGERLPGVDAGLDTGASFSTLITLRGLSTRETMAVGSRGGRPGALDGAERAYSNKPTDANAPIMTDMTADKVFEGPLAFFGSVGLPGALVVDKGREFNNAKV</sequence>
<evidence type="ECO:0008006" key="3">
    <source>
        <dbReference type="Google" id="ProtNLM"/>
    </source>
</evidence>
<organism evidence="1 2">
    <name type="scientific">Ranatra chinensis</name>
    <dbReference type="NCBI Taxonomy" id="642074"/>
    <lineage>
        <taxon>Eukaryota</taxon>
        <taxon>Metazoa</taxon>
        <taxon>Ecdysozoa</taxon>
        <taxon>Arthropoda</taxon>
        <taxon>Hexapoda</taxon>
        <taxon>Insecta</taxon>
        <taxon>Pterygota</taxon>
        <taxon>Neoptera</taxon>
        <taxon>Paraneoptera</taxon>
        <taxon>Hemiptera</taxon>
        <taxon>Heteroptera</taxon>
        <taxon>Panheteroptera</taxon>
        <taxon>Nepomorpha</taxon>
        <taxon>Nepidae</taxon>
        <taxon>Ranatrinae</taxon>
        <taxon>Ranatra</taxon>
    </lineage>
</organism>
<gene>
    <name evidence="1" type="ORF">AAG570_010017</name>
</gene>
<dbReference type="Proteomes" id="UP001558652">
    <property type="component" value="Unassembled WGS sequence"/>
</dbReference>
<accession>A0ABD0Z9P5</accession>
<protein>
    <recommendedName>
        <fullName evidence="3">Peptidase A2 domain-containing protein</fullName>
    </recommendedName>
</protein>
<evidence type="ECO:0000313" key="2">
    <source>
        <dbReference type="Proteomes" id="UP001558652"/>
    </source>
</evidence>
<reference evidence="1 2" key="1">
    <citation type="submission" date="2024-07" db="EMBL/GenBank/DDBJ databases">
        <title>Chromosome-level genome assembly of the water stick insect Ranatra chinensis (Heteroptera: Nepidae).</title>
        <authorList>
            <person name="Liu X."/>
        </authorList>
    </citation>
    <scope>NUCLEOTIDE SEQUENCE [LARGE SCALE GENOMIC DNA]</scope>
    <source>
        <strain evidence="1">Cailab_2021Rc</strain>
        <tissue evidence="1">Muscle</tissue>
    </source>
</reference>
<name>A0ABD0Z9P5_9HEMI</name>
<dbReference type="AlphaFoldDB" id="A0ABD0Z9P5"/>